<organism evidence="1 2">
    <name type="scientific">Xylaria curta</name>
    <dbReference type="NCBI Taxonomy" id="42375"/>
    <lineage>
        <taxon>Eukaryota</taxon>
        <taxon>Fungi</taxon>
        <taxon>Dikarya</taxon>
        <taxon>Ascomycota</taxon>
        <taxon>Pezizomycotina</taxon>
        <taxon>Sordariomycetes</taxon>
        <taxon>Xylariomycetidae</taxon>
        <taxon>Xylariales</taxon>
        <taxon>Xylariaceae</taxon>
        <taxon>Xylaria</taxon>
    </lineage>
</organism>
<reference evidence="1" key="1">
    <citation type="submission" date="2022-10" db="EMBL/GenBank/DDBJ databases">
        <title>Genome Sequence of Xylaria curta.</title>
        <authorList>
            <person name="Buettner E."/>
        </authorList>
    </citation>
    <scope>NUCLEOTIDE SEQUENCE</scope>
    <source>
        <strain evidence="1">Babe10</strain>
    </source>
</reference>
<dbReference type="Proteomes" id="UP001143856">
    <property type="component" value="Unassembled WGS sequence"/>
</dbReference>
<comment type="caution">
    <text evidence="1">The sequence shown here is derived from an EMBL/GenBank/DDBJ whole genome shotgun (WGS) entry which is preliminary data.</text>
</comment>
<sequence>MEDFDCVVIGAGVYGLAAAKQFHVTQPDRSLAIYDSQTSLGGTWADERLYPGLKSNNLLGTYQFPGFPMSSDRFDVQPGKHMSGQAINSYLKAYAKHNGIIDSIYLNTKVLSAEHQNTDYGGWVLTISTSFPDTTKKVFAKKLIVATGLTSEAFLPHFAGQEAFGGRVFHGKHFQQNSDTLMTANAVTIFGATKFAWDAAYAYATAGVKVNWVIRSSGHGPCWMAPPYVTPLKKWLEKLANTRLLTWFSPCIWGDADGYSKIRKFYHGTKMGRYLVDSFWKVLGDDVMALNKYDSHPDTAKLKPWIEAMFVGSSFSIFNYEHDIMELIKSNMIDVHVGEIERLSPGMVHLADGTEFESDVLLANTGWKHVPPIKFLPEGIERELGIPHKLAHNAPAKDLANQQDLMLQDTSP</sequence>
<proteinExistence type="predicted"/>
<evidence type="ECO:0000313" key="2">
    <source>
        <dbReference type="Proteomes" id="UP001143856"/>
    </source>
</evidence>
<dbReference type="EMBL" id="JAPDGR010000132">
    <property type="protein sequence ID" value="KAJ2995466.1"/>
    <property type="molecule type" value="Genomic_DNA"/>
</dbReference>
<name>A0ACC1PM74_9PEZI</name>
<gene>
    <name evidence="1" type="ORF">NUW58_g1259</name>
</gene>
<accession>A0ACC1PM74</accession>
<protein>
    <submittedName>
        <fullName evidence="1">Uncharacterized protein</fullName>
    </submittedName>
</protein>
<evidence type="ECO:0000313" key="1">
    <source>
        <dbReference type="EMBL" id="KAJ2995466.1"/>
    </source>
</evidence>
<keyword evidence="2" id="KW-1185">Reference proteome</keyword>